<dbReference type="Proteomes" id="UP000015105">
    <property type="component" value="Chromosome 7D"/>
</dbReference>
<reference evidence="1" key="4">
    <citation type="submission" date="2019-03" db="UniProtKB">
        <authorList>
            <consortium name="EnsemblPlants"/>
        </authorList>
    </citation>
    <scope>IDENTIFICATION</scope>
</reference>
<dbReference type="AlphaFoldDB" id="A0A453RAG2"/>
<dbReference type="Gramene" id="AET7Gv20521600.2">
    <property type="protein sequence ID" value="AET7Gv20521600.2"/>
    <property type="gene ID" value="AET7Gv20521600"/>
</dbReference>
<reference evidence="1" key="3">
    <citation type="journal article" date="2017" name="Nature">
        <title>Genome sequence of the progenitor of the wheat D genome Aegilops tauschii.</title>
        <authorList>
            <person name="Luo M.C."/>
            <person name="Gu Y.Q."/>
            <person name="Puiu D."/>
            <person name="Wang H."/>
            <person name="Twardziok S.O."/>
            <person name="Deal K.R."/>
            <person name="Huo N."/>
            <person name="Zhu T."/>
            <person name="Wang L."/>
            <person name="Wang Y."/>
            <person name="McGuire P.E."/>
            <person name="Liu S."/>
            <person name="Long H."/>
            <person name="Ramasamy R.K."/>
            <person name="Rodriguez J.C."/>
            <person name="Van S.L."/>
            <person name="Yuan L."/>
            <person name="Wang Z."/>
            <person name="Xia Z."/>
            <person name="Xiao L."/>
            <person name="Anderson O.D."/>
            <person name="Ouyang S."/>
            <person name="Liang Y."/>
            <person name="Zimin A.V."/>
            <person name="Pertea G."/>
            <person name="Qi P."/>
            <person name="Bennetzen J.L."/>
            <person name="Dai X."/>
            <person name="Dawson M.W."/>
            <person name="Muller H.G."/>
            <person name="Kugler K."/>
            <person name="Rivarola-Duarte L."/>
            <person name="Spannagl M."/>
            <person name="Mayer K.F.X."/>
            <person name="Lu F.H."/>
            <person name="Bevan M.W."/>
            <person name="Leroy P."/>
            <person name="Li P."/>
            <person name="You F.M."/>
            <person name="Sun Q."/>
            <person name="Liu Z."/>
            <person name="Lyons E."/>
            <person name="Wicker T."/>
            <person name="Salzberg S.L."/>
            <person name="Devos K.M."/>
            <person name="Dvorak J."/>
        </authorList>
    </citation>
    <scope>NUCLEOTIDE SEQUENCE [LARGE SCALE GENOMIC DNA]</scope>
    <source>
        <strain evidence="1">cv. AL8/78</strain>
    </source>
</reference>
<dbReference type="EnsemblPlants" id="AET7Gv20521600.2">
    <property type="protein sequence ID" value="AET7Gv20521600.2"/>
    <property type="gene ID" value="AET7Gv20521600"/>
</dbReference>
<sequence length="44" mass="5441">MKKEMRFGWCAVTIVKLYQFLEVFYCFLYQCVHMGNVIRRIDFI</sequence>
<protein>
    <submittedName>
        <fullName evidence="1">Uncharacterized protein</fullName>
    </submittedName>
</protein>
<reference evidence="2" key="1">
    <citation type="journal article" date="2014" name="Science">
        <title>Ancient hybridizations among the ancestral genomes of bread wheat.</title>
        <authorList>
            <consortium name="International Wheat Genome Sequencing Consortium,"/>
            <person name="Marcussen T."/>
            <person name="Sandve S.R."/>
            <person name="Heier L."/>
            <person name="Spannagl M."/>
            <person name="Pfeifer M."/>
            <person name="Jakobsen K.S."/>
            <person name="Wulff B.B."/>
            <person name="Steuernagel B."/>
            <person name="Mayer K.F."/>
            <person name="Olsen O.A."/>
        </authorList>
    </citation>
    <scope>NUCLEOTIDE SEQUENCE [LARGE SCALE GENOMIC DNA]</scope>
    <source>
        <strain evidence="2">cv. AL8/78</strain>
    </source>
</reference>
<organism evidence="1 2">
    <name type="scientific">Aegilops tauschii subsp. strangulata</name>
    <name type="common">Goatgrass</name>
    <dbReference type="NCBI Taxonomy" id="200361"/>
    <lineage>
        <taxon>Eukaryota</taxon>
        <taxon>Viridiplantae</taxon>
        <taxon>Streptophyta</taxon>
        <taxon>Embryophyta</taxon>
        <taxon>Tracheophyta</taxon>
        <taxon>Spermatophyta</taxon>
        <taxon>Magnoliopsida</taxon>
        <taxon>Liliopsida</taxon>
        <taxon>Poales</taxon>
        <taxon>Poaceae</taxon>
        <taxon>BOP clade</taxon>
        <taxon>Pooideae</taxon>
        <taxon>Triticodae</taxon>
        <taxon>Triticeae</taxon>
        <taxon>Triticinae</taxon>
        <taxon>Aegilops</taxon>
    </lineage>
</organism>
<proteinExistence type="predicted"/>
<accession>A0A453RAG2</accession>
<evidence type="ECO:0000313" key="2">
    <source>
        <dbReference type="Proteomes" id="UP000015105"/>
    </source>
</evidence>
<reference evidence="2" key="2">
    <citation type="journal article" date="2017" name="Nat. Plants">
        <title>The Aegilops tauschii genome reveals multiple impacts of transposons.</title>
        <authorList>
            <person name="Zhao G."/>
            <person name="Zou C."/>
            <person name="Li K."/>
            <person name="Wang K."/>
            <person name="Li T."/>
            <person name="Gao L."/>
            <person name="Zhang X."/>
            <person name="Wang H."/>
            <person name="Yang Z."/>
            <person name="Liu X."/>
            <person name="Jiang W."/>
            <person name="Mao L."/>
            <person name="Kong X."/>
            <person name="Jiao Y."/>
            <person name="Jia J."/>
        </authorList>
    </citation>
    <scope>NUCLEOTIDE SEQUENCE [LARGE SCALE GENOMIC DNA]</scope>
    <source>
        <strain evidence="2">cv. AL8/78</strain>
    </source>
</reference>
<reference evidence="1" key="5">
    <citation type="journal article" date="2021" name="G3 (Bethesda)">
        <title>Aegilops tauschii genome assembly Aet v5.0 features greater sequence contiguity and improved annotation.</title>
        <authorList>
            <person name="Wang L."/>
            <person name="Zhu T."/>
            <person name="Rodriguez J.C."/>
            <person name="Deal K.R."/>
            <person name="Dubcovsky J."/>
            <person name="McGuire P.E."/>
            <person name="Lux T."/>
            <person name="Spannagl M."/>
            <person name="Mayer K.F.X."/>
            <person name="Baldrich P."/>
            <person name="Meyers B.C."/>
            <person name="Huo N."/>
            <person name="Gu Y.Q."/>
            <person name="Zhou H."/>
            <person name="Devos K.M."/>
            <person name="Bennetzen J.L."/>
            <person name="Unver T."/>
            <person name="Budak H."/>
            <person name="Gulick P.J."/>
            <person name="Galiba G."/>
            <person name="Kalapos B."/>
            <person name="Nelson D.R."/>
            <person name="Li P."/>
            <person name="You F.M."/>
            <person name="Luo M.C."/>
            <person name="Dvorak J."/>
        </authorList>
    </citation>
    <scope>NUCLEOTIDE SEQUENCE [LARGE SCALE GENOMIC DNA]</scope>
    <source>
        <strain evidence="1">cv. AL8/78</strain>
    </source>
</reference>
<evidence type="ECO:0000313" key="1">
    <source>
        <dbReference type="EnsemblPlants" id="AET7Gv20521600.2"/>
    </source>
</evidence>
<name>A0A453RAG2_AEGTS</name>
<keyword evidence="2" id="KW-1185">Reference proteome</keyword>